<keyword evidence="1" id="KW-0560">Oxidoreductase</keyword>
<comment type="caution">
    <text evidence="3">The sequence shown here is derived from an EMBL/GenBank/DDBJ whole genome shotgun (WGS) entry which is preliminary data.</text>
</comment>
<dbReference type="Pfam" id="PF01494">
    <property type="entry name" value="FAD_binding_3"/>
    <property type="match status" value="1"/>
</dbReference>
<dbReference type="EMBL" id="JBHUKU010000017">
    <property type="protein sequence ID" value="MFD2462679.1"/>
    <property type="molecule type" value="Genomic_DNA"/>
</dbReference>
<keyword evidence="4" id="KW-1185">Reference proteome</keyword>
<accession>A0ABW5GPF3</accession>
<gene>
    <name evidence="3" type="ORF">ACFSYJ_29000</name>
</gene>
<protein>
    <submittedName>
        <fullName evidence="3">NAD(P)/FAD-dependent oxidoreductase</fullName>
    </submittedName>
</protein>
<reference evidence="4" key="1">
    <citation type="journal article" date="2019" name="Int. J. Syst. Evol. Microbiol.">
        <title>The Global Catalogue of Microorganisms (GCM) 10K type strain sequencing project: providing services to taxonomists for standard genome sequencing and annotation.</title>
        <authorList>
            <consortium name="The Broad Institute Genomics Platform"/>
            <consortium name="The Broad Institute Genome Sequencing Center for Infectious Disease"/>
            <person name="Wu L."/>
            <person name="Ma J."/>
        </authorList>
    </citation>
    <scope>NUCLEOTIDE SEQUENCE [LARGE SCALE GENOMIC DNA]</scope>
    <source>
        <strain evidence="4">CGMCC 4.7643</strain>
    </source>
</reference>
<dbReference type="PRINTS" id="PR00420">
    <property type="entry name" value="RNGMNOXGNASE"/>
</dbReference>
<dbReference type="InterPro" id="IPR050631">
    <property type="entry name" value="PheA/TfdB_FAD_monoxygenase"/>
</dbReference>
<dbReference type="PANTHER" id="PTHR43476:SF5">
    <property type="entry name" value="FAD-DEPENDENT MONOOXYGENASE"/>
    <property type="match status" value="1"/>
</dbReference>
<name>A0ABW5GPF3_9PSEU</name>
<organism evidence="3 4">
    <name type="scientific">Amycolatopsis samaneae</name>
    <dbReference type="NCBI Taxonomy" id="664691"/>
    <lineage>
        <taxon>Bacteria</taxon>
        <taxon>Bacillati</taxon>
        <taxon>Actinomycetota</taxon>
        <taxon>Actinomycetes</taxon>
        <taxon>Pseudonocardiales</taxon>
        <taxon>Pseudonocardiaceae</taxon>
        <taxon>Amycolatopsis</taxon>
    </lineage>
</organism>
<dbReference type="RefSeq" id="WP_345403916.1">
    <property type="nucleotide sequence ID" value="NZ_BAABHG010000015.1"/>
</dbReference>
<dbReference type="InterPro" id="IPR002938">
    <property type="entry name" value="FAD-bd"/>
</dbReference>
<feature type="domain" description="FAD-binding" evidence="2">
    <location>
        <begin position="4"/>
        <end position="324"/>
    </location>
</feature>
<proteinExistence type="predicted"/>
<evidence type="ECO:0000259" key="2">
    <source>
        <dbReference type="Pfam" id="PF01494"/>
    </source>
</evidence>
<dbReference type="Proteomes" id="UP001597419">
    <property type="component" value="Unassembled WGS sequence"/>
</dbReference>
<dbReference type="PANTHER" id="PTHR43476">
    <property type="entry name" value="3-(3-HYDROXY-PHENYL)PROPIONATE/3-HYDROXYCINNAMIC ACID HYDROXYLASE"/>
    <property type="match status" value="1"/>
</dbReference>
<sequence>MTRYDVVICGAGVGGLTLARALGIRGRRVLVLDKQLRNAEPYKGEVLQPHSLLVLEEMGLLPQVLGEAALVNRLVCAQPSGKLVCALDYRQLPRPYNQCRVHYYTGIIDLLARDLPTTVELRRGVTAKSLVVEDDRVTGVRVTDGGEAAVVRAGLVAAADGYASGLRGEAGIKVEMDRYEHQVVAFDLTAPDLAPDAVTYVTRHGIRLLYPMPGGRGRFYAQVPRGSFNKVGRAGFGDWVDWLLGTVPDLAPLGERLRDGIGDARVLSARRFLSPVWHRPGFVLVGDAAHAVHPMAGQGMNAAIADGHGVARHLAGVDTSAPEEVDGAVACYVADRAAKMEFVGRFSHNFATLFTSTTWRERVLAQHILRRHRSNERLSFKVMYNLSGLGVLRFSTLDRLHQLGLFDPRAKVRPTVRCVPPTEIGATS</sequence>
<dbReference type="Gene3D" id="3.50.50.60">
    <property type="entry name" value="FAD/NAD(P)-binding domain"/>
    <property type="match status" value="2"/>
</dbReference>
<evidence type="ECO:0000313" key="3">
    <source>
        <dbReference type="EMBL" id="MFD2462679.1"/>
    </source>
</evidence>
<evidence type="ECO:0000313" key="4">
    <source>
        <dbReference type="Proteomes" id="UP001597419"/>
    </source>
</evidence>
<dbReference type="SUPFAM" id="SSF51905">
    <property type="entry name" value="FAD/NAD(P)-binding domain"/>
    <property type="match status" value="1"/>
</dbReference>
<dbReference type="InterPro" id="IPR036188">
    <property type="entry name" value="FAD/NAD-bd_sf"/>
</dbReference>
<evidence type="ECO:0000256" key="1">
    <source>
        <dbReference type="ARBA" id="ARBA00023002"/>
    </source>
</evidence>